<dbReference type="InterPro" id="IPR012893">
    <property type="entry name" value="HipA-like_C"/>
</dbReference>
<organism evidence="4">
    <name type="scientific">hydrothermal vent metagenome</name>
    <dbReference type="NCBI Taxonomy" id="652676"/>
    <lineage>
        <taxon>unclassified sequences</taxon>
        <taxon>metagenomes</taxon>
        <taxon>ecological metagenomes</taxon>
    </lineage>
</organism>
<dbReference type="EMBL" id="UOFX01000029">
    <property type="protein sequence ID" value="VAX07703.1"/>
    <property type="molecule type" value="Genomic_DNA"/>
</dbReference>
<proteinExistence type="predicted"/>
<keyword evidence="2" id="KW-0418">Kinase</keyword>
<evidence type="ECO:0000256" key="1">
    <source>
        <dbReference type="ARBA" id="ARBA00022679"/>
    </source>
</evidence>
<feature type="domain" description="HipA-like C-terminal" evidence="3">
    <location>
        <begin position="206"/>
        <end position="374"/>
    </location>
</feature>
<dbReference type="PANTHER" id="PTHR37419:SF8">
    <property type="entry name" value="TOXIN YJJJ"/>
    <property type="match status" value="1"/>
</dbReference>
<reference evidence="4" key="1">
    <citation type="submission" date="2018-06" db="EMBL/GenBank/DDBJ databases">
        <authorList>
            <person name="Zhirakovskaya E."/>
        </authorList>
    </citation>
    <scope>NUCLEOTIDE SEQUENCE</scope>
</reference>
<evidence type="ECO:0000256" key="2">
    <source>
        <dbReference type="ARBA" id="ARBA00022777"/>
    </source>
</evidence>
<dbReference type="GO" id="GO:0005829">
    <property type="term" value="C:cytosol"/>
    <property type="evidence" value="ECO:0007669"/>
    <property type="project" value="TreeGrafter"/>
</dbReference>
<protein>
    <recommendedName>
        <fullName evidence="3">HipA-like C-terminal domain-containing protein</fullName>
    </recommendedName>
</protein>
<sequence length="433" mass="48012">MPLSIRECLEQGPATSKALQTATGLSQAAVSRQLRGMQNSIVRLPSGRSPKYAMTCNAFGGDNRLPLYMVDAHGNNTAIAHIRPLANGGYFVEQLTGIPSVLLGESENGLYDDLPFFLDDLRPQGFLGRQIAEEMASQSDDFPSDPRNWNANHIGCYLISNGDDLPGNLKFGQQAHLRVRHQPIVTTEEDYPALADSVMSGVIPGSSAGGEQPKFTAFCGARSVHVIVKFSPRGNDVVARRWRDILVTEYHAVEVIHGQNLPAAETNLIEKDGRLFLESQRFDRAGEYGRLPMISLQSIDAEFTGLGSDWPRVMSALHEKKMVSWQHCFDAHFLWCFGRLINNTDMHLGNLSLAIDGNMFRILPIYDMCSMGFSPRSGEVLPYSFTPPEFKGIDIGSTFPDVRQMAHSFWGKVAADERISDEFREFIGRGNLI</sequence>
<gene>
    <name evidence="4" type="ORF">MNBD_GAMMA26-817</name>
</gene>
<accession>A0A3B1B737</accession>
<dbReference type="GO" id="GO:0004674">
    <property type="term" value="F:protein serine/threonine kinase activity"/>
    <property type="evidence" value="ECO:0007669"/>
    <property type="project" value="TreeGrafter"/>
</dbReference>
<keyword evidence="1" id="KW-0808">Transferase</keyword>
<dbReference type="PANTHER" id="PTHR37419">
    <property type="entry name" value="SERINE/THREONINE-PROTEIN KINASE TOXIN HIPA"/>
    <property type="match status" value="1"/>
</dbReference>
<dbReference type="InterPro" id="IPR052028">
    <property type="entry name" value="HipA_Ser/Thr_kinase"/>
</dbReference>
<evidence type="ECO:0000313" key="4">
    <source>
        <dbReference type="EMBL" id="VAX07703.1"/>
    </source>
</evidence>
<dbReference type="Pfam" id="PF07804">
    <property type="entry name" value="HipA_C"/>
    <property type="match status" value="1"/>
</dbReference>
<name>A0A3B1B737_9ZZZZ</name>
<dbReference type="AlphaFoldDB" id="A0A3B1B737"/>
<evidence type="ECO:0000259" key="3">
    <source>
        <dbReference type="Pfam" id="PF07804"/>
    </source>
</evidence>
<dbReference type="NCBIfam" id="NF007297">
    <property type="entry name" value="PRK09775.1"/>
    <property type="match status" value="1"/>
</dbReference>